<protein>
    <submittedName>
        <fullName evidence="1">Uncharacterized protein</fullName>
    </submittedName>
</protein>
<sequence length="154" mass="17981">MARKVSDEVCTQNYEAMKQLFCDVIEDADRFEVVYGCGVDVGMMNFVIVRKTTYTYASYAIGFDENENEIVILPISRELDGYGDPIYVKRADVKKAKISMFSKEIQIHGKMFPKKYITFTVQELLNQDPDEVVLCIKQEEPYNKFMDFFKNKFK</sequence>
<keyword evidence="2" id="KW-1185">Reference proteome</keyword>
<gene>
    <name evidence="1" type="ORF">EDD63_101101</name>
</gene>
<dbReference type="AlphaFoldDB" id="A0A4R8A6U8"/>
<dbReference type="EMBL" id="SODD01000001">
    <property type="protein sequence ID" value="TDW26386.1"/>
    <property type="molecule type" value="Genomic_DNA"/>
</dbReference>
<dbReference type="Proteomes" id="UP000294743">
    <property type="component" value="Unassembled WGS sequence"/>
</dbReference>
<evidence type="ECO:0000313" key="1">
    <source>
        <dbReference type="EMBL" id="TDW26386.1"/>
    </source>
</evidence>
<evidence type="ECO:0000313" key="2">
    <source>
        <dbReference type="Proteomes" id="UP000294743"/>
    </source>
</evidence>
<name>A0A4R8A6U8_9FIRM</name>
<dbReference type="RefSeq" id="WP_134167372.1">
    <property type="nucleotide sequence ID" value="NZ_SODD01000001.1"/>
</dbReference>
<dbReference type="OrthoDB" id="3186008at2"/>
<organism evidence="1 2">
    <name type="scientific">Breznakia blatticola</name>
    <dbReference type="NCBI Taxonomy" id="1754012"/>
    <lineage>
        <taxon>Bacteria</taxon>
        <taxon>Bacillati</taxon>
        <taxon>Bacillota</taxon>
        <taxon>Erysipelotrichia</taxon>
        <taxon>Erysipelotrichales</taxon>
        <taxon>Erysipelotrichaceae</taxon>
        <taxon>Breznakia</taxon>
    </lineage>
</organism>
<comment type="caution">
    <text evidence="1">The sequence shown here is derived from an EMBL/GenBank/DDBJ whole genome shotgun (WGS) entry which is preliminary data.</text>
</comment>
<accession>A0A4R8A6U8</accession>
<reference evidence="1 2" key="1">
    <citation type="submission" date="2019-03" db="EMBL/GenBank/DDBJ databases">
        <title>Genomic Encyclopedia of Type Strains, Phase IV (KMG-IV): sequencing the most valuable type-strain genomes for metagenomic binning, comparative biology and taxonomic classification.</title>
        <authorList>
            <person name="Goeker M."/>
        </authorList>
    </citation>
    <scope>NUCLEOTIDE SEQUENCE [LARGE SCALE GENOMIC DNA]</scope>
    <source>
        <strain evidence="1 2">DSM 28867</strain>
    </source>
</reference>
<proteinExistence type="predicted"/>